<reference evidence="2" key="1">
    <citation type="journal article" date="2014" name="Int. J. Syst. Evol. Microbiol.">
        <title>Complete genome sequence of Corynebacterium casei LMG S-19264T (=DSM 44701T), isolated from a smear-ripened cheese.</title>
        <authorList>
            <consortium name="US DOE Joint Genome Institute (JGI-PGF)"/>
            <person name="Walter F."/>
            <person name="Albersmeier A."/>
            <person name="Kalinowski J."/>
            <person name="Ruckert C."/>
        </authorList>
    </citation>
    <scope>NUCLEOTIDE SEQUENCE</scope>
    <source>
        <strain evidence="2">VKM B-2555</strain>
    </source>
</reference>
<accession>A0A9W6JIJ2</accession>
<protein>
    <recommendedName>
        <fullName evidence="1">Helix-turn-helix domain-containing protein</fullName>
    </recommendedName>
</protein>
<organism evidence="2 3">
    <name type="scientific">Methylopila jiangsuensis</name>
    <dbReference type="NCBI Taxonomy" id="586230"/>
    <lineage>
        <taxon>Bacteria</taxon>
        <taxon>Pseudomonadati</taxon>
        <taxon>Pseudomonadota</taxon>
        <taxon>Alphaproteobacteria</taxon>
        <taxon>Hyphomicrobiales</taxon>
        <taxon>Methylopilaceae</taxon>
        <taxon>Methylopila</taxon>
    </lineage>
</organism>
<gene>
    <name evidence="2" type="ORF">GCM10008171_19480</name>
</gene>
<dbReference type="Pfam" id="PF12728">
    <property type="entry name" value="HTH_17"/>
    <property type="match status" value="1"/>
</dbReference>
<comment type="caution">
    <text evidence="2">The sequence shown here is derived from an EMBL/GenBank/DDBJ whole genome shotgun (WGS) entry which is preliminary data.</text>
</comment>
<evidence type="ECO:0000313" key="2">
    <source>
        <dbReference type="EMBL" id="GLK76694.1"/>
    </source>
</evidence>
<reference evidence="2" key="2">
    <citation type="submission" date="2023-01" db="EMBL/GenBank/DDBJ databases">
        <authorList>
            <person name="Sun Q."/>
            <person name="Evtushenko L."/>
        </authorList>
    </citation>
    <scope>NUCLEOTIDE SEQUENCE</scope>
    <source>
        <strain evidence="2">VKM B-2555</strain>
    </source>
</reference>
<proteinExistence type="predicted"/>
<evidence type="ECO:0000259" key="1">
    <source>
        <dbReference type="Pfam" id="PF12728"/>
    </source>
</evidence>
<dbReference type="Proteomes" id="UP001143364">
    <property type="component" value="Unassembled WGS sequence"/>
</dbReference>
<dbReference type="InterPro" id="IPR041657">
    <property type="entry name" value="HTH_17"/>
</dbReference>
<dbReference type="EMBL" id="BSFK01000010">
    <property type="protein sequence ID" value="GLK76694.1"/>
    <property type="molecule type" value="Genomic_DNA"/>
</dbReference>
<name>A0A9W6JIJ2_9HYPH</name>
<dbReference type="RefSeq" id="WP_271204981.1">
    <property type="nucleotide sequence ID" value="NZ_BSFK01000010.1"/>
</dbReference>
<feature type="domain" description="Helix-turn-helix" evidence="1">
    <location>
        <begin position="16"/>
        <end position="60"/>
    </location>
</feature>
<keyword evidence="3" id="KW-1185">Reference proteome</keyword>
<evidence type="ECO:0000313" key="3">
    <source>
        <dbReference type="Proteomes" id="UP001143364"/>
    </source>
</evidence>
<sequence length="62" mass="6880">MTAPGVIRGRGRIAGLLAVSEKTVSRMRARGEIKVETKAAGRPANWYVTRSELERVKKQREG</sequence>
<dbReference type="AlphaFoldDB" id="A0A9W6JIJ2"/>